<reference evidence="3 4" key="1">
    <citation type="submission" date="2015-06" db="EMBL/GenBank/DDBJ databases">
        <authorList>
            <person name="Wibberg Daniel"/>
        </authorList>
    </citation>
    <scope>NUCLEOTIDE SEQUENCE [LARGE SCALE GENOMIC DNA]</scope>
    <source>
        <strain evidence="3 4">T3/55T</strain>
    </source>
</reference>
<dbReference type="Proteomes" id="UP000236497">
    <property type="component" value="Unassembled WGS sequence"/>
</dbReference>
<evidence type="ECO:0000313" key="3">
    <source>
        <dbReference type="EMBL" id="CRZ33582.1"/>
    </source>
</evidence>
<dbReference type="InterPro" id="IPR022627">
    <property type="entry name" value="DUF3502"/>
</dbReference>
<proteinExistence type="predicted"/>
<dbReference type="PANTHER" id="PTHR43649">
    <property type="entry name" value="ARABINOSE-BINDING PROTEIN-RELATED"/>
    <property type="match status" value="1"/>
</dbReference>
<dbReference type="AlphaFoldDB" id="A0A0H5SDV2"/>
<organism evidence="3 4">
    <name type="scientific">Herbinix hemicellulosilytica</name>
    <dbReference type="NCBI Taxonomy" id="1564487"/>
    <lineage>
        <taxon>Bacteria</taxon>
        <taxon>Bacillati</taxon>
        <taxon>Bacillota</taxon>
        <taxon>Clostridia</taxon>
        <taxon>Lachnospirales</taxon>
        <taxon>Lachnospiraceae</taxon>
        <taxon>Herbinix</taxon>
    </lineage>
</organism>
<dbReference type="PANTHER" id="PTHR43649:SF17">
    <property type="entry name" value="ABC TRANSPORTER SOLUTE BINDING PROTEIN-SUGAR TRANSPORT"/>
    <property type="match status" value="1"/>
</dbReference>
<evidence type="ECO:0000256" key="1">
    <source>
        <dbReference type="SAM" id="SignalP"/>
    </source>
</evidence>
<dbReference type="Pfam" id="PF12010">
    <property type="entry name" value="DUF3502"/>
    <property type="match status" value="1"/>
</dbReference>
<feature type="signal peptide" evidence="1">
    <location>
        <begin position="1"/>
        <end position="21"/>
    </location>
</feature>
<protein>
    <recommendedName>
        <fullName evidence="2">DUF3502 domain-containing protein</fullName>
    </recommendedName>
</protein>
<dbReference type="SUPFAM" id="SSF53850">
    <property type="entry name" value="Periplasmic binding protein-like II"/>
    <property type="match status" value="1"/>
</dbReference>
<evidence type="ECO:0000313" key="4">
    <source>
        <dbReference type="Proteomes" id="UP000236497"/>
    </source>
</evidence>
<keyword evidence="1" id="KW-0732">Signal</keyword>
<feature type="chain" id="PRO_5039564495" description="DUF3502 domain-containing protein" evidence="1">
    <location>
        <begin position="22"/>
        <end position="510"/>
    </location>
</feature>
<accession>A0A0H5SDV2</accession>
<dbReference type="RefSeq" id="WP_103201752.1">
    <property type="nucleotide sequence ID" value="NZ_CVTD020000008.1"/>
</dbReference>
<dbReference type="InterPro" id="IPR050490">
    <property type="entry name" value="Bact_solute-bd_prot1"/>
</dbReference>
<dbReference type="InterPro" id="IPR006059">
    <property type="entry name" value="SBP"/>
</dbReference>
<dbReference type="PROSITE" id="PS51257">
    <property type="entry name" value="PROKAR_LIPOPROTEIN"/>
    <property type="match status" value="1"/>
</dbReference>
<feature type="domain" description="DUF3502" evidence="2">
    <location>
        <begin position="440"/>
        <end position="508"/>
    </location>
</feature>
<name>A0A0H5SDV2_HERHM</name>
<dbReference type="Gene3D" id="3.40.190.10">
    <property type="entry name" value="Periplasmic binding protein-like II"/>
    <property type="match status" value="2"/>
</dbReference>
<dbReference type="EMBL" id="CVTD020000008">
    <property type="protein sequence ID" value="CRZ33582.1"/>
    <property type="molecule type" value="Genomic_DNA"/>
</dbReference>
<evidence type="ECO:0000259" key="2">
    <source>
        <dbReference type="Pfam" id="PF12010"/>
    </source>
</evidence>
<keyword evidence="4" id="KW-1185">Reference proteome</keyword>
<sequence length="510" mass="56122">MKIWKKGLIIALSLIMVIGLAGCGKSTTGEKDKDGSKSGENKSYDKVVYAYATFNNIPTSEVLDTVEEEINKITREKINVEVELLPIAIFDYSSSVSLALQGGEQIDLFQSLGDFNNSVSSDMAYDITDMIDVYAKETKEILGEDILAACVKDGRLYGIPTYKPYALTPMVVYKQEIADELGIDMSQVKSVFDLTDVLRKVKEAYPDMTPLVPVQTGTSGVNMTIPEVDYLTDDYFSPKGVLMGDSMTVVDYYGTEEFAEICRLVRTWYNEGLILKDAATTTSTSTELMSSDNSFCYIASYSYPPEDTAASISAQVGNIPLGAVQIGEAYLDTTSINALTWMVSSTSKVPEAALKFLNLTFTDPDVINLIIYGIEGRDYVMDEEGYVSYPEGQDASSVPYTAQLSCGTLGNFFLMHPMKGTKKESLIWEEEQNKLAKKSPAMGFTFDSSEVKTEYTAVSNVIQQYLPGLLCGSVDPEVVIPEFRSKLSDAGLDAIIAAKQKQLDEWLKNK</sequence>
<gene>
    <name evidence="3" type="ORF">HHT355_0374</name>
</gene>
<dbReference type="Pfam" id="PF01547">
    <property type="entry name" value="SBP_bac_1"/>
    <property type="match status" value="1"/>
</dbReference>
<dbReference type="OrthoDB" id="2636783at2"/>